<evidence type="ECO:0000313" key="1">
    <source>
        <dbReference type="EMBL" id="OWA53811.1"/>
    </source>
</evidence>
<accession>A0A9X6RNM6</accession>
<comment type="caution">
    <text evidence="1">The sequence shown here is derived from an EMBL/GenBank/DDBJ whole genome shotgun (WGS) entry which is preliminary data.</text>
</comment>
<dbReference type="EMBL" id="MTYJ01000347">
    <property type="protein sequence ID" value="OWA53811.1"/>
    <property type="molecule type" value="Genomic_DNA"/>
</dbReference>
<protein>
    <submittedName>
        <fullName evidence="1">Uncharacterized protein</fullName>
    </submittedName>
</protein>
<dbReference type="Proteomes" id="UP000192578">
    <property type="component" value="Unassembled WGS sequence"/>
</dbReference>
<reference evidence="2" key="1">
    <citation type="submission" date="2017-01" db="EMBL/GenBank/DDBJ databases">
        <title>Comparative genomics of anhydrobiosis in the tardigrade Hypsibius dujardini.</title>
        <authorList>
            <person name="Yoshida Y."/>
            <person name="Koutsovoulos G."/>
            <person name="Laetsch D."/>
            <person name="Stevens L."/>
            <person name="Kumar S."/>
            <person name="Horikawa D."/>
            <person name="Ishino K."/>
            <person name="Komine S."/>
            <person name="Tomita M."/>
            <person name="Blaxter M."/>
            <person name="Arakawa K."/>
        </authorList>
    </citation>
    <scope>NUCLEOTIDE SEQUENCE [LARGE SCALE GENOMIC DNA]</scope>
    <source>
        <strain evidence="2">Z151</strain>
    </source>
</reference>
<organism evidence="1 2">
    <name type="scientific">Hypsibius exemplaris</name>
    <name type="common">Freshwater tardigrade</name>
    <dbReference type="NCBI Taxonomy" id="2072580"/>
    <lineage>
        <taxon>Eukaryota</taxon>
        <taxon>Metazoa</taxon>
        <taxon>Ecdysozoa</taxon>
        <taxon>Tardigrada</taxon>
        <taxon>Eutardigrada</taxon>
        <taxon>Parachela</taxon>
        <taxon>Hypsibioidea</taxon>
        <taxon>Hypsibiidae</taxon>
        <taxon>Hypsibius</taxon>
    </lineage>
</organism>
<keyword evidence="2" id="KW-1185">Reference proteome</keyword>
<gene>
    <name evidence="1" type="ORF">BV898_18233</name>
</gene>
<dbReference type="AlphaFoldDB" id="A0A9X6RNM6"/>
<name>A0A9X6RNM6_HYPEX</name>
<proteinExistence type="predicted"/>
<sequence length="113" mass="13246">MTTFTEEEEVLTLMKAVLETERKKKVPEEVQQSFNLSLTMDRPFSVTLSWLPNGTVNGVKFDMDPRPVTWSKDLVDCFRRIKFNEKIWLRLEGLKPDEPDMFFGTEQGFVIKI</sequence>
<evidence type="ECO:0000313" key="2">
    <source>
        <dbReference type="Proteomes" id="UP000192578"/>
    </source>
</evidence>